<feature type="chain" id="PRO_5045453789" evidence="2">
    <location>
        <begin position="18"/>
        <end position="194"/>
    </location>
</feature>
<organism evidence="4 5">
    <name type="scientific">Uliginosibacterium paludis</name>
    <dbReference type="NCBI Taxonomy" id="1615952"/>
    <lineage>
        <taxon>Bacteria</taxon>
        <taxon>Pseudomonadati</taxon>
        <taxon>Pseudomonadota</taxon>
        <taxon>Betaproteobacteria</taxon>
        <taxon>Rhodocyclales</taxon>
        <taxon>Zoogloeaceae</taxon>
        <taxon>Uliginosibacterium</taxon>
    </lineage>
</organism>
<dbReference type="Proteomes" id="UP001548590">
    <property type="component" value="Unassembled WGS sequence"/>
</dbReference>
<evidence type="ECO:0000313" key="4">
    <source>
        <dbReference type="EMBL" id="MET1488499.1"/>
    </source>
</evidence>
<evidence type="ECO:0000313" key="5">
    <source>
        <dbReference type="Proteomes" id="UP001548590"/>
    </source>
</evidence>
<dbReference type="Pfam" id="PF13511">
    <property type="entry name" value="DUF4124"/>
    <property type="match status" value="1"/>
</dbReference>
<protein>
    <submittedName>
        <fullName evidence="4">DUF4124 domain-containing protein</fullName>
    </submittedName>
</protein>
<proteinExistence type="predicted"/>
<reference evidence="4 5" key="1">
    <citation type="submission" date="2024-07" db="EMBL/GenBank/DDBJ databases">
        <title>Uliginosibacterium paludis KCTC:42655.</title>
        <authorList>
            <person name="Kim M.K."/>
        </authorList>
    </citation>
    <scope>NUCLEOTIDE SEQUENCE [LARGE SCALE GENOMIC DNA]</scope>
    <source>
        <strain evidence="4 5">KCTC 42655</strain>
    </source>
</reference>
<evidence type="ECO:0000259" key="3">
    <source>
        <dbReference type="Pfam" id="PF13511"/>
    </source>
</evidence>
<feature type="domain" description="DUF4124" evidence="3">
    <location>
        <begin position="8"/>
        <end position="61"/>
    </location>
</feature>
<gene>
    <name evidence="4" type="ORF">ABVT11_01570</name>
</gene>
<dbReference type="RefSeq" id="WP_345926670.1">
    <property type="nucleotide sequence ID" value="NZ_JBDIVF010000003.1"/>
</dbReference>
<evidence type="ECO:0000256" key="1">
    <source>
        <dbReference type="SAM" id="MobiDB-lite"/>
    </source>
</evidence>
<sequence length="194" mass="20403">MRVLGFLLLLVCLPAIAGNEVYKWVDADGSVHYGNEPPKGAKVKPVSGGVTVMPAFKAPEKPIAAPAPPAAPAAAPARPEPAATERPQGETGAQSSPAERAAELQAARRQKLLDTCRKNRGTNCEEEVDAKIDGLDGTSFVPVPGWSQPPIRPSRPVQPVAKPASSAPSHKESRVREAPRKADASQSSESPARR</sequence>
<name>A0ABV2CKS1_9RHOO</name>
<keyword evidence="5" id="KW-1185">Reference proteome</keyword>
<dbReference type="InterPro" id="IPR025392">
    <property type="entry name" value="DUF4124"/>
</dbReference>
<evidence type="ECO:0000256" key="2">
    <source>
        <dbReference type="SAM" id="SignalP"/>
    </source>
</evidence>
<feature type="compositionally biased region" description="Basic and acidic residues" evidence="1">
    <location>
        <begin position="169"/>
        <end position="183"/>
    </location>
</feature>
<feature type="signal peptide" evidence="2">
    <location>
        <begin position="1"/>
        <end position="17"/>
    </location>
</feature>
<accession>A0ABV2CKS1</accession>
<keyword evidence="2" id="KW-0732">Signal</keyword>
<feature type="region of interest" description="Disordered" evidence="1">
    <location>
        <begin position="61"/>
        <end position="194"/>
    </location>
</feature>
<feature type="compositionally biased region" description="Low complexity" evidence="1">
    <location>
        <begin position="72"/>
        <end position="82"/>
    </location>
</feature>
<feature type="compositionally biased region" description="Polar residues" evidence="1">
    <location>
        <begin position="184"/>
        <end position="194"/>
    </location>
</feature>
<comment type="caution">
    <text evidence="4">The sequence shown here is derived from an EMBL/GenBank/DDBJ whole genome shotgun (WGS) entry which is preliminary data.</text>
</comment>
<dbReference type="EMBL" id="JBEWLZ010000001">
    <property type="protein sequence ID" value="MET1488499.1"/>
    <property type="molecule type" value="Genomic_DNA"/>
</dbReference>